<dbReference type="PANTHER" id="PTHR46128:SF358">
    <property type="entry name" value="TETRATRICOPEPTIDE REPEAT (TPR)-LIKE SUPERFAMILY PROTEIN"/>
    <property type="match status" value="1"/>
</dbReference>
<evidence type="ECO:0000313" key="3">
    <source>
        <dbReference type="EMBL" id="WOH13873.1"/>
    </source>
</evidence>
<reference evidence="3" key="2">
    <citation type="submission" date="2022-03" db="EMBL/GenBank/DDBJ databases">
        <title>Draft title - Genomic analysis of global carrot germplasm unveils the trajectory of domestication and the origin of high carotenoid orange carrot.</title>
        <authorList>
            <person name="Iorizzo M."/>
            <person name="Ellison S."/>
            <person name="Senalik D."/>
            <person name="Macko-Podgorni A."/>
            <person name="Grzebelus D."/>
            <person name="Bostan H."/>
            <person name="Rolling W."/>
            <person name="Curaba J."/>
            <person name="Simon P."/>
        </authorList>
    </citation>
    <scope>NUCLEOTIDE SEQUENCE</scope>
    <source>
        <tissue evidence="3">Leaf</tissue>
    </source>
</reference>
<dbReference type="InterPro" id="IPR002885">
    <property type="entry name" value="PPR_rpt"/>
</dbReference>
<evidence type="ECO:0000256" key="1">
    <source>
        <dbReference type="ARBA" id="ARBA00007626"/>
    </source>
</evidence>
<protein>
    <recommendedName>
        <fullName evidence="5">Pentacotripeptide-repeat region of PRORP domain-containing protein</fullName>
    </recommendedName>
</protein>
<dbReference type="Gene3D" id="1.25.40.10">
    <property type="entry name" value="Tetratricopeptide repeat domain"/>
    <property type="match status" value="2"/>
</dbReference>
<organism evidence="3 4">
    <name type="scientific">Daucus carota subsp. sativus</name>
    <name type="common">Carrot</name>
    <dbReference type="NCBI Taxonomy" id="79200"/>
    <lineage>
        <taxon>Eukaryota</taxon>
        <taxon>Viridiplantae</taxon>
        <taxon>Streptophyta</taxon>
        <taxon>Embryophyta</taxon>
        <taxon>Tracheophyta</taxon>
        <taxon>Spermatophyta</taxon>
        <taxon>Magnoliopsida</taxon>
        <taxon>eudicotyledons</taxon>
        <taxon>Gunneridae</taxon>
        <taxon>Pentapetalae</taxon>
        <taxon>asterids</taxon>
        <taxon>campanulids</taxon>
        <taxon>Apiales</taxon>
        <taxon>Apiaceae</taxon>
        <taxon>Apioideae</taxon>
        <taxon>Scandiceae</taxon>
        <taxon>Daucinae</taxon>
        <taxon>Daucus</taxon>
        <taxon>Daucus sect. Daucus</taxon>
    </lineage>
</organism>
<sequence>MIQKGVPPDSITYNALMDGYCLTGKMDRALEVLNTMRSNEIWPDCYSYNILINGYCKRQELDKAISLLRQMSAQGLKPESRKLEEARNIFDKLALRGLQPIVITHNIMIKGLCQEGLFEEAKELFSKMETSICLPDDVTYNTIIRGSLLNKRYEEAAVLIENMRARKFSEDASTTSMVLDLLSKEEQDPSVLAFCQWFLE</sequence>
<dbReference type="SUPFAM" id="SSF81901">
    <property type="entry name" value="HCP-like"/>
    <property type="match status" value="1"/>
</dbReference>
<evidence type="ECO:0008006" key="5">
    <source>
        <dbReference type="Google" id="ProtNLM"/>
    </source>
</evidence>
<evidence type="ECO:0000256" key="2">
    <source>
        <dbReference type="ARBA" id="ARBA00022737"/>
    </source>
</evidence>
<dbReference type="Proteomes" id="UP000077755">
    <property type="component" value="Chromosome 9"/>
</dbReference>
<dbReference type="NCBIfam" id="TIGR00756">
    <property type="entry name" value="PPR"/>
    <property type="match status" value="4"/>
</dbReference>
<evidence type="ECO:0000313" key="4">
    <source>
        <dbReference type="Proteomes" id="UP000077755"/>
    </source>
</evidence>
<reference evidence="3" key="1">
    <citation type="journal article" date="2016" name="Nat. Genet.">
        <title>A high-quality carrot genome assembly provides new insights into carotenoid accumulation and asterid genome evolution.</title>
        <authorList>
            <person name="Iorizzo M."/>
            <person name="Ellison S."/>
            <person name="Senalik D."/>
            <person name="Zeng P."/>
            <person name="Satapoomin P."/>
            <person name="Huang J."/>
            <person name="Bowman M."/>
            <person name="Iovene M."/>
            <person name="Sanseverino W."/>
            <person name="Cavagnaro P."/>
            <person name="Yildiz M."/>
            <person name="Macko-Podgorni A."/>
            <person name="Moranska E."/>
            <person name="Grzebelus E."/>
            <person name="Grzebelus D."/>
            <person name="Ashrafi H."/>
            <person name="Zheng Z."/>
            <person name="Cheng S."/>
            <person name="Spooner D."/>
            <person name="Van Deynze A."/>
            <person name="Simon P."/>
        </authorList>
    </citation>
    <scope>NUCLEOTIDE SEQUENCE</scope>
    <source>
        <tissue evidence="3">Leaf</tissue>
    </source>
</reference>
<dbReference type="InterPro" id="IPR050872">
    <property type="entry name" value="PPR_P_subfamily"/>
</dbReference>
<comment type="similarity">
    <text evidence="1">Belongs to the PPR family. P subfamily.</text>
</comment>
<dbReference type="AlphaFoldDB" id="A0AAF0XTC2"/>
<dbReference type="PANTHER" id="PTHR46128">
    <property type="entry name" value="MITOCHONDRIAL GROUP I INTRON SPLICING FACTOR CCM1"/>
    <property type="match status" value="1"/>
</dbReference>
<name>A0AAF0XTC2_DAUCS</name>
<keyword evidence="2" id="KW-0677">Repeat</keyword>
<keyword evidence="4" id="KW-1185">Reference proteome</keyword>
<accession>A0AAF0XTC2</accession>
<dbReference type="Pfam" id="PF13041">
    <property type="entry name" value="PPR_2"/>
    <property type="match status" value="2"/>
</dbReference>
<dbReference type="EMBL" id="CP093351">
    <property type="protein sequence ID" value="WOH13873.1"/>
    <property type="molecule type" value="Genomic_DNA"/>
</dbReference>
<dbReference type="InterPro" id="IPR011990">
    <property type="entry name" value="TPR-like_helical_dom_sf"/>
</dbReference>
<gene>
    <name evidence="3" type="ORF">DCAR_0933386</name>
</gene>
<proteinExistence type="inferred from homology"/>